<reference evidence="2 3" key="1">
    <citation type="submission" date="2024-01" db="EMBL/GenBank/DDBJ databases">
        <title>Complete genome of Cladobotryum mycophilum ATHUM6906.</title>
        <authorList>
            <person name="Christinaki A.C."/>
            <person name="Myridakis A.I."/>
            <person name="Kouvelis V.N."/>
        </authorList>
    </citation>
    <scope>NUCLEOTIDE SEQUENCE [LARGE SCALE GENOMIC DNA]</scope>
    <source>
        <strain evidence="2 3">ATHUM6906</strain>
    </source>
</reference>
<dbReference type="EMBL" id="JAVFKD010000001">
    <property type="protein sequence ID" value="KAK5998943.1"/>
    <property type="molecule type" value="Genomic_DNA"/>
</dbReference>
<gene>
    <name evidence="2" type="ORF">PT974_01327</name>
</gene>
<evidence type="ECO:0000313" key="3">
    <source>
        <dbReference type="Proteomes" id="UP001338125"/>
    </source>
</evidence>
<comment type="caution">
    <text evidence="2">The sequence shown here is derived from an EMBL/GenBank/DDBJ whole genome shotgun (WGS) entry which is preliminary data.</text>
</comment>
<sequence length="184" mass="20012">MRFSTILLSSFLAATSLAAPSPSTALDSIPSIADAKAKGVDVFGPIPNDAVKVKDGHYTAEPGSDAWHWIRAQIDIPNGSHPDDAEIEKRQGPANIGIGMFAQDSCRGQAAWFDDVTYNVNCYNTVNMYSVGISYRGLRNNEQLDFSRLSGNDWCGKYLYTAGKNTPVGCFNSQAINCFRLLAH</sequence>
<accession>A0ABR0T3B9</accession>
<proteinExistence type="predicted"/>
<evidence type="ECO:0000256" key="1">
    <source>
        <dbReference type="SAM" id="SignalP"/>
    </source>
</evidence>
<keyword evidence="1" id="KW-0732">Signal</keyword>
<feature type="signal peptide" evidence="1">
    <location>
        <begin position="1"/>
        <end position="18"/>
    </location>
</feature>
<feature type="chain" id="PRO_5047324613" evidence="1">
    <location>
        <begin position="19"/>
        <end position="184"/>
    </location>
</feature>
<keyword evidence="3" id="KW-1185">Reference proteome</keyword>
<dbReference type="Proteomes" id="UP001338125">
    <property type="component" value="Unassembled WGS sequence"/>
</dbReference>
<evidence type="ECO:0000313" key="2">
    <source>
        <dbReference type="EMBL" id="KAK5998943.1"/>
    </source>
</evidence>
<name>A0ABR0T3B9_9HYPO</name>
<organism evidence="2 3">
    <name type="scientific">Cladobotryum mycophilum</name>
    <dbReference type="NCBI Taxonomy" id="491253"/>
    <lineage>
        <taxon>Eukaryota</taxon>
        <taxon>Fungi</taxon>
        <taxon>Dikarya</taxon>
        <taxon>Ascomycota</taxon>
        <taxon>Pezizomycotina</taxon>
        <taxon>Sordariomycetes</taxon>
        <taxon>Hypocreomycetidae</taxon>
        <taxon>Hypocreales</taxon>
        <taxon>Hypocreaceae</taxon>
        <taxon>Cladobotryum</taxon>
    </lineage>
</organism>
<protein>
    <submittedName>
        <fullName evidence="2">Uncharacterized protein</fullName>
    </submittedName>
</protein>